<dbReference type="OrthoDB" id="3831435at2"/>
<evidence type="ECO:0000313" key="7">
    <source>
        <dbReference type="EMBL" id="EKE85201.1"/>
    </source>
</evidence>
<evidence type="ECO:0000256" key="2">
    <source>
        <dbReference type="ARBA" id="ARBA00022475"/>
    </source>
</evidence>
<comment type="caution">
    <text evidence="7">The sequence shown here is derived from an EMBL/GenBank/DDBJ whole genome shotgun (WGS) entry which is preliminary data.</text>
</comment>
<evidence type="ECO:0000256" key="3">
    <source>
        <dbReference type="ARBA" id="ARBA00022692"/>
    </source>
</evidence>
<dbReference type="InterPro" id="IPR050833">
    <property type="entry name" value="Poly_Biosynth_Transport"/>
</dbReference>
<feature type="transmembrane region" description="Helical" evidence="6">
    <location>
        <begin position="312"/>
        <end position="335"/>
    </location>
</feature>
<keyword evidence="3 6" id="KW-0812">Transmembrane</keyword>
<dbReference type="RefSeq" id="WP_008487549.1">
    <property type="nucleotide sequence ID" value="NZ_AMRG01000003.1"/>
</dbReference>
<keyword evidence="8" id="KW-1185">Reference proteome</keyword>
<gene>
    <name evidence="7" type="ORF">A10D4_02615</name>
</gene>
<organism evidence="7 8">
    <name type="scientific">Idiomarina xiamenensis 10-D-4</name>
    <dbReference type="NCBI Taxonomy" id="740709"/>
    <lineage>
        <taxon>Bacteria</taxon>
        <taxon>Pseudomonadati</taxon>
        <taxon>Pseudomonadota</taxon>
        <taxon>Gammaproteobacteria</taxon>
        <taxon>Alteromonadales</taxon>
        <taxon>Idiomarinaceae</taxon>
        <taxon>Idiomarina</taxon>
    </lineage>
</organism>
<comment type="subcellular location">
    <subcellularLocation>
        <location evidence="1">Cell membrane</location>
        <topology evidence="1">Multi-pass membrane protein</topology>
    </subcellularLocation>
</comment>
<evidence type="ECO:0000256" key="4">
    <source>
        <dbReference type="ARBA" id="ARBA00022989"/>
    </source>
</evidence>
<dbReference type="PATRIC" id="fig|740709.3.peg.526"/>
<evidence type="ECO:0000256" key="1">
    <source>
        <dbReference type="ARBA" id="ARBA00004651"/>
    </source>
</evidence>
<protein>
    <submittedName>
        <fullName evidence="7">Polysaccharide biosynthesis protein</fullName>
    </submittedName>
</protein>
<feature type="transmembrane region" description="Helical" evidence="6">
    <location>
        <begin position="55"/>
        <end position="74"/>
    </location>
</feature>
<evidence type="ECO:0000256" key="6">
    <source>
        <dbReference type="SAM" id="Phobius"/>
    </source>
</evidence>
<evidence type="ECO:0000256" key="5">
    <source>
        <dbReference type="ARBA" id="ARBA00023136"/>
    </source>
</evidence>
<feature type="transmembrane region" description="Helical" evidence="6">
    <location>
        <begin position="375"/>
        <end position="396"/>
    </location>
</feature>
<dbReference type="Pfam" id="PF13440">
    <property type="entry name" value="Polysacc_synt_3"/>
    <property type="match status" value="1"/>
</dbReference>
<dbReference type="GO" id="GO:0005886">
    <property type="term" value="C:plasma membrane"/>
    <property type="evidence" value="ECO:0007669"/>
    <property type="project" value="UniProtKB-SubCell"/>
</dbReference>
<feature type="transmembrane region" description="Helical" evidence="6">
    <location>
        <begin position="268"/>
        <end position="287"/>
    </location>
</feature>
<dbReference type="AlphaFoldDB" id="K2JP00"/>
<dbReference type="EMBL" id="AMRG01000003">
    <property type="protein sequence ID" value="EKE85201.1"/>
    <property type="molecule type" value="Genomic_DNA"/>
</dbReference>
<keyword evidence="2" id="KW-1003">Cell membrane</keyword>
<reference evidence="7 8" key="1">
    <citation type="journal article" date="2012" name="J. Bacteriol.">
        <title>Genome Sequence of Idiomarina xiamenensis Type Strain 10-D-4.</title>
        <authorList>
            <person name="Lai Q."/>
            <person name="Wang L."/>
            <person name="Wang W."/>
            <person name="Shao Z."/>
        </authorList>
    </citation>
    <scope>NUCLEOTIDE SEQUENCE [LARGE SCALE GENOMIC DNA]</scope>
    <source>
        <strain evidence="7 8">10-D-4</strain>
    </source>
</reference>
<dbReference type="eggNOG" id="COG2244">
    <property type="taxonomic scope" value="Bacteria"/>
</dbReference>
<feature type="transmembrane region" description="Helical" evidence="6">
    <location>
        <begin position="408"/>
        <end position="428"/>
    </location>
</feature>
<feature type="transmembrane region" description="Helical" evidence="6">
    <location>
        <begin position="86"/>
        <end position="111"/>
    </location>
</feature>
<dbReference type="Proteomes" id="UP000014115">
    <property type="component" value="Unassembled WGS sequence"/>
</dbReference>
<dbReference type="PANTHER" id="PTHR30250">
    <property type="entry name" value="PST FAMILY PREDICTED COLANIC ACID TRANSPORTER"/>
    <property type="match status" value="1"/>
</dbReference>
<accession>K2JP00</accession>
<proteinExistence type="predicted"/>
<feature type="transmembrane region" description="Helical" evidence="6">
    <location>
        <begin position="170"/>
        <end position="191"/>
    </location>
</feature>
<keyword evidence="4 6" id="KW-1133">Transmembrane helix</keyword>
<feature type="transmembrane region" description="Helical" evidence="6">
    <location>
        <begin position="21"/>
        <end position="43"/>
    </location>
</feature>
<feature type="transmembrane region" description="Helical" evidence="6">
    <location>
        <begin position="341"/>
        <end position="363"/>
    </location>
</feature>
<name>K2JP00_9GAMM</name>
<sequence length="431" mass="48698">MFFFKKNKNQINIETSNIFRGMLTLAKGSIIARLLGLASIPILTRLYSPEDYGVLALYASFVLVMAPMLTFRYVQAIPLPKTDLLAFNLLSLCVSFIVVGSIILSFLFFFWGELILSWFDMLALLPWWPIIVLGSMGIALYELFSLWATRKKLYKIIAKTQITQSLLGNIIKILLGLLAIKPMGLLVGQFVAHSGGVGSFIKASLPSFRELRRGVTFKRMCFLAAYYKQFPTYRFPSQVLMSLSLQAPILMTAALYNKEITGQLSLAMLSLSLPITLIGSAIAKAYYGEIAAIGKSDLSKIKEISLNVQKKLFFIGLPITVFIMLFAELLFTFFFGKEWQIAGEMAAILAPFMLFQFTSSPLVEVINVLGKQSYFLLFSVVRIFGLLSIYLTFNYYQISNYKSLILSLSLYLSLFYFMMTIFIVLKVLRNR</sequence>
<dbReference type="STRING" id="740709.A10D4_02615"/>
<keyword evidence="5 6" id="KW-0472">Membrane</keyword>
<evidence type="ECO:0000313" key="8">
    <source>
        <dbReference type="Proteomes" id="UP000014115"/>
    </source>
</evidence>
<feature type="transmembrane region" description="Helical" evidence="6">
    <location>
        <begin position="127"/>
        <end position="149"/>
    </location>
</feature>
<dbReference type="PANTHER" id="PTHR30250:SF28">
    <property type="entry name" value="POLYSACCHARIDE BIOSYNTHESIS PROTEIN"/>
    <property type="match status" value="1"/>
</dbReference>